<feature type="transmembrane region" description="Helical" evidence="2">
    <location>
        <begin position="43"/>
        <end position="64"/>
    </location>
</feature>
<dbReference type="EMBL" id="FNON01000017">
    <property type="protein sequence ID" value="SDZ44037.1"/>
    <property type="molecule type" value="Genomic_DNA"/>
</dbReference>
<evidence type="ECO:0000313" key="4">
    <source>
        <dbReference type="Proteomes" id="UP000199515"/>
    </source>
</evidence>
<dbReference type="PANTHER" id="PTHR38442:SF1">
    <property type="entry name" value="INNER MEMBRANE PROTEIN"/>
    <property type="match status" value="1"/>
</dbReference>
<dbReference type="InterPro" id="IPR007383">
    <property type="entry name" value="DUF445"/>
</dbReference>
<keyword evidence="2" id="KW-0812">Transmembrane</keyword>
<dbReference type="AlphaFoldDB" id="A0A1H3T253"/>
<dbReference type="Pfam" id="PF04286">
    <property type="entry name" value="DUF445"/>
    <property type="match status" value="1"/>
</dbReference>
<keyword evidence="2" id="KW-1133">Transmembrane helix</keyword>
<evidence type="ECO:0000256" key="1">
    <source>
        <dbReference type="SAM" id="MobiDB-lite"/>
    </source>
</evidence>
<dbReference type="GO" id="GO:0005886">
    <property type="term" value="C:plasma membrane"/>
    <property type="evidence" value="ECO:0007669"/>
    <property type="project" value="TreeGrafter"/>
</dbReference>
<proteinExistence type="predicted"/>
<evidence type="ECO:0000313" key="3">
    <source>
        <dbReference type="EMBL" id="SDZ44037.1"/>
    </source>
</evidence>
<keyword evidence="2" id="KW-0472">Membrane</keyword>
<dbReference type="PANTHER" id="PTHR38442">
    <property type="entry name" value="INNER MEMBRANE PROTEIN-RELATED"/>
    <property type="match status" value="1"/>
</dbReference>
<organism evidence="3 4">
    <name type="scientific">Amycolatopsis xylanica</name>
    <dbReference type="NCBI Taxonomy" id="589385"/>
    <lineage>
        <taxon>Bacteria</taxon>
        <taxon>Bacillati</taxon>
        <taxon>Actinomycetota</taxon>
        <taxon>Actinomycetes</taxon>
        <taxon>Pseudonocardiales</taxon>
        <taxon>Pseudonocardiaceae</taxon>
        <taxon>Amycolatopsis</taxon>
    </lineage>
</organism>
<sequence>MEQLTNGKAEPAQLTGGTARLADPPGGSAAEEEKRRALRKMKLVALSFLIGASVIFLVTSWGLAQGWPNWVEYVRAAAEAGMVGALADWFAVTALFRHPLGIKIPHTAIIPHKKDVLGNSLGDFVGANFLSESVVRDKLKRVGVARRLGEWLAQPDNAERASHEIANAMRAAVKVLRDEDVQAILEQTIVRRVVGPPWGPPLGKVLAGIFADGSHHKLVDLMCDRAYEWVRDNHSTMLRVVSDRAPTWSPKFVDEMLADKVYGEVLSFAWAVKTDVNHPMRLTLDKFLGEFAQDLQTDPDVMARAEQVKSQVIQHGEVQKLIGTAWASMKEMLLAAAEDPSSELRKRMREGLRSVGQRLIDDDSMRTKVDGWLEGAAAYLVTHYSREITTIITDTVERWDAEETSRKIELQVGRDLQFIRINGTVVGALAGLAIYSVAHLLF</sequence>
<name>A0A1H3T253_9PSEU</name>
<dbReference type="Proteomes" id="UP000199515">
    <property type="component" value="Unassembled WGS sequence"/>
</dbReference>
<dbReference type="STRING" id="589385.SAMN05421504_1176"/>
<accession>A0A1H3T253</accession>
<protein>
    <submittedName>
        <fullName evidence="3">Uncharacterized membrane-anchored protein YjiN, DUF445 family</fullName>
    </submittedName>
</protein>
<evidence type="ECO:0000256" key="2">
    <source>
        <dbReference type="SAM" id="Phobius"/>
    </source>
</evidence>
<feature type="region of interest" description="Disordered" evidence="1">
    <location>
        <begin position="1"/>
        <end position="33"/>
    </location>
</feature>
<keyword evidence="4" id="KW-1185">Reference proteome</keyword>
<dbReference type="RefSeq" id="WP_425426090.1">
    <property type="nucleotide sequence ID" value="NZ_FNON01000017.1"/>
</dbReference>
<gene>
    <name evidence="3" type="ORF">SAMN05421504_1176</name>
</gene>
<reference evidence="3 4" key="1">
    <citation type="submission" date="2016-10" db="EMBL/GenBank/DDBJ databases">
        <authorList>
            <person name="de Groot N.N."/>
        </authorList>
    </citation>
    <scope>NUCLEOTIDE SEQUENCE [LARGE SCALE GENOMIC DNA]</scope>
    <source>
        <strain evidence="3 4">CPCC 202699</strain>
    </source>
</reference>